<reference evidence="1 2" key="1">
    <citation type="journal article" date="2018" name="Genome Announc.">
        <title>Genome Sequence of Geothermobacter sp. HR-1 Iron Reducer from the Loihi Seamount.</title>
        <authorList>
            <person name="Smith H."/>
            <person name="Abuyen K."/>
            <person name="Tremblay J."/>
            <person name="Savalia P."/>
            <person name="Perez-Rodriguez I."/>
            <person name="Emerson D."/>
            <person name="Tully B."/>
            <person name="Amend J."/>
        </authorList>
    </citation>
    <scope>NUCLEOTIDE SEQUENCE [LARGE SCALE GENOMIC DNA]</scope>
    <source>
        <strain evidence="1 2">HR-1</strain>
    </source>
</reference>
<accession>A0A2K2HAA6</accession>
<gene>
    <name evidence="1" type="ORF">C2E25_08655</name>
</gene>
<proteinExistence type="predicted"/>
<dbReference type="AlphaFoldDB" id="A0A2K2HAA6"/>
<name>A0A2K2HAA6_9BACT</name>
<organism evidence="1 2">
    <name type="scientific">Geothermobacter hydrogeniphilus</name>
    <dbReference type="NCBI Taxonomy" id="1969733"/>
    <lineage>
        <taxon>Bacteria</taxon>
        <taxon>Pseudomonadati</taxon>
        <taxon>Thermodesulfobacteriota</taxon>
        <taxon>Desulfuromonadia</taxon>
        <taxon>Desulfuromonadales</taxon>
        <taxon>Geothermobacteraceae</taxon>
        <taxon>Geothermobacter</taxon>
    </lineage>
</organism>
<dbReference type="Proteomes" id="UP000236340">
    <property type="component" value="Unassembled WGS sequence"/>
</dbReference>
<evidence type="ECO:0000313" key="2">
    <source>
        <dbReference type="Proteomes" id="UP000236340"/>
    </source>
</evidence>
<sequence length="86" mass="9104">MICLSFPKITSKPMGALQILGSLIQTRHLHSPSNRHSLIQDPAIKIIGISQPPTAAADSDRAVIAEGGIGKQAKLPASGKKPRFHS</sequence>
<comment type="caution">
    <text evidence="1">The sequence shown here is derived from an EMBL/GenBank/DDBJ whole genome shotgun (WGS) entry which is preliminary data.</text>
</comment>
<evidence type="ECO:0000313" key="1">
    <source>
        <dbReference type="EMBL" id="PNU20244.1"/>
    </source>
</evidence>
<dbReference type="EMBL" id="PPFX01000016">
    <property type="protein sequence ID" value="PNU20244.1"/>
    <property type="molecule type" value="Genomic_DNA"/>
</dbReference>
<protein>
    <submittedName>
        <fullName evidence="1">Uncharacterized protein</fullName>
    </submittedName>
</protein>